<keyword evidence="3" id="KW-1185">Reference proteome</keyword>
<dbReference type="HOGENOM" id="CLU_997578_0_0_1"/>
<name>M7SXC0_EUTLA</name>
<sequence>MGCCGDPSDYDQPRQQTYQYQQHSQPQYQRHPQLQYAPHTQHQQAPRLQPRPHPHPHPQQADNERRRAQARAREAAHGYGWTGKGNRDSFIEPGLGQALAGLPGSEFLGPYRHPPSPQQQPKQAALPSPPKPAYQANSNMIQRRPAPTPARYRDSPQRRAAPAAPAPAVVNRQPTRRQPMSSVPEREPLVITGVKPFANYEQQQQQQQQKAGSYGGLERSNSVAVSDIGDDADYASVEAWMRRQQRQQQQRDPKPTSPRTKMSLYYQMNGMNYGQAGAF</sequence>
<evidence type="ECO:0000313" key="3">
    <source>
        <dbReference type="Proteomes" id="UP000012174"/>
    </source>
</evidence>
<dbReference type="AlphaFoldDB" id="M7SXC0"/>
<gene>
    <name evidence="2" type="ORF">UCREL1_1718</name>
</gene>
<feature type="compositionally biased region" description="Low complexity" evidence="1">
    <location>
        <begin position="13"/>
        <end position="33"/>
    </location>
</feature>
<protein>
    <submittedName>
        <fullName evidence="2">Uncharacterized protein</fullName>
    </submittedName>
</protein>
<dbReference type="KEGG" id="ela:UCREL1_1718"/>
<organism evidence="2 3">
    <name type="scientific">Eutypa lata (strain UCR-EL1)</name>
    <name type="common">Grapevine dieback disease fungus</name>
    <name type="synonym">Eutypa armeniacae</name>
    <dbReference type="NCBI Taxonomy" id="1287681"/>
    <lineage>
        <taxon>Eukaryota</taxon>
        <taxon>Fungi</taxon>
        <taxon>Dikarya</taxon>
        <taxon>Ascomycota</taxon>
        <taxon>Pezizomycotina</taxon>
        <taxon>Sordariomycetes</taxon>
        <taxon>Xylariomycetidae</taxon>
        <taxon>Xylariales</taxon>
        <taxon>Diatrypaceae</taxon>
        <taxon>Eutypa</taxon>
    </lineage>
</organism>
<feature type="compositionally biased region" description="Basic and acidic residues" evidence="1">
    <location>
        <begin position="62"/>
        <end position="76"/>
    </location>
</feature>
<dbReference type="EMBL" id="KB705675">
    <property type="protein sequence ID" value="EMR71244.1"/>
    <property type="molecule type" value="Genomic_DNA"/>
</dbReference>
<proteinExistence type="predicted"/>
<dbReference type="Proteomes" id="UP000012174">
    <property type="component" value="Unassembled WGS sequence"/>
</dbReference>
<evidence type="ECO:0000313" key="2">
    <source>
        <dbReference type="EMBL" id="EMR71244.1"/>
    </source>
</evidence>
<feature type="region of interest" description="Disordered" evidence="1">
    <location>
        <begin position="1"/>
        <end position="261"/>
    </location>
</feature>
<accession>M7SXC0</accession>
<feature type="compositionally biased region" description="Low complexity" evidence="1">
    <location>
        <begin position="93"/>
        <end position="104"/>
    </location>
</feature>
<reference evidence="3" key="1">
    <citation type="journal article" date="2013" name="Genome Announc.">
        <title>Draft genome sequence of the grapevine dieback fungus Eutypa lata UCR-EL1.</title>
        <authorList>
            <person name="Blanco-Ulate B."/>
            <person name="Rolshausen P.E."/>
            <person name="Cantu D."/>
        </authorList>
    </citation>
    <scope>NUCLEOTIDE SEQUENCE [LARGE SCALE GENOMIC DNA]</scope>
    <source>
        <strain evidence="3">UCR-EL1</strain>
    </source>
</reference>
<evidence type="ECO:0000256" key="1">
    <source>
        <dbReference type="SAM" id="MobiDB-lite"/>
    </source>
</evidence>
<feature type="compositionally biased region" description="Polar residues" evidence="1">
    <location>
        <begin position="172"/>
        <end position="181"/>
    </location>
</feature>